<feature type="domain" description="Porin" evidence="2">
    <location>
        <begin position="260"/>
        <end position="374"/>
    </location>
</feature>
<gene>
    <name evidence="3" type="ORF">SAMN04488494_1469</name>
</gene>
<dbReference type="Pfam" id="PF07396">
    <property type="entry name" value="Porin_O_P"/>
    <property type="match status" value="1"/>
</dbReference>
<dbReference type="SUPFAM" id="SSF56935">
    <property type="entry name" value="Porins"/>
    <property type="match status" value="1"/>
</dbReference>
<dbReference type="GO" id="GO:0016020">
    <property type="term" value="C:membrane"/>
    <property type="evidence" value="ECO:0007669"/>
    <property type="project" value="InterPro"/>
</dbReference>
<dbReference type="Proteomes" id="UP000184280">
    <property type="component" value="Unassembled WGS sequence"/>
</dbReference>
<evidence type="ECO:0000256" key="1">
    <source>
        <dbReference type="SAM" id="SignalP"/>
    </source>
</evidence>
<name>A0A1M7GHJ0_XYLRU</name>
<dbReference type="EMBL" id="FRCJ01000002">
    <property type="protein sequence ID" value="SHM15595.1"/>
    <property type="molecule type" value="Genomic_DNA"/>
</dbReference>
<dbReference type="Gene3D" id="2.40.160.10">
    <property type="entry name" value="Porin"/>
    <property type="match status" value="1"/>
</dbReference>
<dbReference type="OrthoDB" id="9807854at2"/>
<protein>
    <submittedName>
        <fullName evidence="3">Porin</fullName>
    </submittedName>
</protein>
<evidence type="ECO:0000313" key="4">
    <source>
        <dbReference type="Proteomes" id="UP000184280"/>
    </source>
</evidence>
<evidence type="ECO:0000259" key="2">
    <source>
        <dbReference type="Pfam" id="PF13609"/>
    </source>
</evidence>
<dbReference type="InterPro" id="IPR033900">
    <property type="entry name" value="Gram_neg_porin_domain"/>
</dbReference>
<dbReference type="Pfam" id="PF13609">
    <property type="entry name" value="Porin_4"/>
    <property type="match status" value="1"/>
</dbReference>
<dbReference type="GO" id="GO:0015288">
    <property type="term" value="F:porin activity"/>
    <property type="evidence" value="ECO:0007669"/>
    <property type="project" value="InterPro"/>
</dbReference>
<keyword evidence="1" id="KW-0732">Signal</keyword>
<organism evidence="3 4">
    <name type="scientific">Xylanibacter ruminicola</name>
    <name type="common">Prevotella ruminicola</name>
    <dbReference type="NCBI Taxonomy" id="839"/>
    <lineage>
        <taxon>Bacteria</taxon>
        <taxon>Pseudomonadati</taxon>
        <taxon>Bacteroidota</taxon>
        <taxon>Bacteroidia</taxon>
        <taxon>Bacteroidales</taxon>
        <taxon>Prevotellaceae</taxon>
        <taxon>Xylanibacter</taxon>
    </lineage>
</organism>
<feature type="signal peptide" evidence="1">
    <location>
        <begin position="1"/>
        <end position="20"/>
    </location>
</feature>
<dbReference type="RefSeq" id="WP_081358134.1">
    <property type="nucleotide sequence ID" value="NZ_FOLF01000003.1"/>
</dbReference>
<proteinExistence type="predicted"/>
<evidence type="ECO:0000313" key="3">
    <source>
        <dbReference type="EMBL" id="SHM15595.1"/>
    </source>
</evidence>
<accession>A0A1M7GHJ0</accession>
<reference evidence="3 4" key="1">
    <citation type="submission" date="2016-11" db="EMBL/GenBank/DDBJ databases">
        <authorList>
            <person name="Jaros S."/>
            <person name="Januszkiewicz K."/>
            <person name="Wedrychowicz H."/>
        </authorList>
    </citation>
    <scope>NUCLEOTIDE SEQUENCE [LARGE SCALE GENOMIC DNA]</scope>
    <source>
        <strain evidence="3 4">BPI-34</strain>
    </source>
</reference>
<sequence>MKKVFWMMALMASMTITANAENLVEASDNLEPLSDADVALLNSMEATQQKATIEVPAWVNNIKFSGYGMLQYQAEDKDNAHSNTFNLRLARFILDGKIGDFDWRAQIQGTNATGPGQPTVQLVDLYAEWRKYPEFKIRAGQFKRAFTYENPTHPITQGWRSYADVINKLSAFGDRTGEKSSGGRDIGIQFSGDLFPNANGRRLFHYQIGVYNGEGVNQKDMDNRKDIIGGAWIMPIKGLRIGAFGWTGSRGGMLDPNTGKTISIKKNRYALSAEYDLNDYTFRAEYIHSQGWGAKSPGNNVREIDYSKGDKADGWYVFGIVPLVKSKLYAKARYQTYRNQKEWATSVNQVECGLNYRFTKNLELHAEYSRVNDRSLAKHNYNLFDMELDFRF</sequence>
<dbReference type="AlphaFoldDB" id="A0A1M7GHJ0"/>
<dbReference type="InterPro" id="IPR010870">
    <property type="entry name" value="Porin_O/P"/>
</dbReference>
<dbReference type="InterPro" id="IPR023614">
    <property type="entry name" value="Porin_dom_sf"/>
</dbReference>
<feature type="chain" id="PRO_5012409992" evidence="1">
    <location>
        <begin position="21"/>
        <end position="392"/>
    </location>
</feature>